<dbReference type="Pfam" id="PF07714">
    <property type="entry name" value="PK_Tyr_Ser-Thr"/>
    <property type="match status" value="1"/>
</dbReference>
<keyword evidence="3" id="KW-0472">Membrane</keyword>
<evidence type="ECO:0000313" key="12">
    <source>
        <dbReference type="EMBL" id="KAK1417058.1"/>
    </source>
</evidence>
<evidence type="ECO:0000256" key="8">
    <source>
        <dbReference type="ARBA" id="ARBA00047899"/>
    </source>
</evidence>
<proteinExistence type="predicted"/>
<keyword evidence="6" id="KW-0418">Kinase</keyword>
<evidence type="ECO:0000256" key="4">
    <source>
        <dbReference type="ARBA" id="ARBA00022679"/>
    </source>
</evidence>
<comment type="subcellular location">
    <subcellularLocation>
        <location evidence="1">Cell membrane</location>
    </subcellularLocation>
</comment>
<dbReference type="GO" id="GO:0005524">
    <property type="term" value="F:ATP binding"/>
    <property type="evidence" value="ECO:0007669"/>
    <property type="project" value="UniProtKB-KW"/>
</dbReference>
<protein>
    <recommendedName>
        <fullName evidence="2">non-specific serine/threonine protein kinase</fullName>
        <ecNumber evidence="2">2.7.11.1</ecNumber>
    </recommendedName>
</protein>
<evidence type="ECO:0000313" key="13">
    <source>
        <dbReference type="Proteomes" id="UP001229421"/>
    </source>
</evidence>
<dbReference type="SUPFAM" id="SSF56112">
    <property type="entry name" value="Protein kinase-like (PK-like)"/>
    <property type="match status" value="1"/>
</dbReference>
<dbReference type="CDD" id="cd14066">
    <property type="entry name" value="STKc_IRAK"/>
    <property type="match status" value="1"/>
</dbReference>
<sequence length="412" mass="45958">MMGACISSEEYDQQQSSEDSDTSDEIQASSTKDSLEIQKSSTKDSLEIQEYSTEDSFEILSTQNVSNVKDLRRNPGYTKLDSFTYDEMRMATRFFRKSELLGEGGFGPVYKGLIDDTIRSGYPTTEVAVKVLNHEGFQGDTEWLTEVNYLGHLQHPNLVKLVGYCCEDDQRLLVYEFMAGGSLENHIFTKEDAPNMLTWSRRLKIAINAAKGLAFLHNAKRPVIFRDFKTSNVLLDANFKAKLSDFGLAKDGPLGDLTHVTTLVKGTPGYAAPEYMMTGHLTPMCDIYAFGVVLLELLFGEPAVDKRRPSGETYLVDRAIPLLIKNKSALTREIDPRMKGQYTSKAVLKVAELAYSCIKEHPRKRPSMTDVVEILETIQKHELLEVKGNKVKGGVEVKGNKVKGGGKNKASK</sequence>
<dbReference type="PANTHER" id="PTHR45621">
    <property type="entry name" value="OS01G0588500 PROTEIN-RELATED"/>
    <property type="match status" value="1"/>
</dbReference>
<dbReference type="EMBL" id="JAUHHV010000007">
    <property type="protein sequence ID" value="KAK1417058.1"/>
    <property type="molecule type" value="Genomic_DNA"/>
</dbReference>
<evidence type="ECO:0000256" key="6">
    <source>
        <dbReference type="ARBA" id="ARBA00022777"/>
    </source>
</evidence>
<organism evidence="12 13">
    <name type="scientific">Tagetes erecta</name>
    <name type="common">African marigold</name>
    <dbReference type="NCBI Taxonomy" id="13708"/>
    <lineage>
        <taxon>Eukaryota</taxon>
        <taxon>Viridiplantae</taxon>
        <taxon>Streptophyta</taxon>
        <taxon>Embryophyta</taxon>
        <taxon>Tracheophyta</taxon>
        <taxon>Spermatophyta</taxon>
        <taxon>Magnoliopsida</taxon>
        <taxon>eudicotyledons</taxon>
        <taxon>Gunneridae</taxon>
        <taxon>Pentapetalae</taxon>
        <taxon>asterids</taxon>
        <taxon>campanulids</taxon>
        <taxon>Asterales</taxon>
        <taxon>Asteraceae</taxon>
        <taxon>Asteroideae</taxon>
        <taxon>Heliantheae alliance</taxon>
        <taxon>Tageteae</taxon>
        <taxon>Tagetes</taxon>
    </lineage>
</organism>
<comment type="caution">
    <text evidence="12">The sequence shown here is derived from an EMBL/GenBank/DDBJ whole genome shotgun (WGS) entry which is preliminary data.</text>
</comment>
<keyword evidence="4" id="KW-0808">Transferase</keyword>
<feature type="compositionally biased region" description="Basic and acidic residues" evidence="10">
    <location>
        <begin position="33"/>
        <end position="46"/>
    </location>
</feature>
<feature type="domain" description="Protein kinase" evidence="11">
    <location>
        <begin position="95"/>
        <end position="384"/>
    </location>
</feature>
<comment type="catalytic activity">
    <reaction evidence="8">
        <text>L-threonyl-[protein] + ATP = O-phospho-L-threonyl-[protein] + ADP + H(+)</text>
        <dbReference type="Rhea" id="RHEA:46608"/>
        <dbReference type="Rhea" id="RHEA-COMP:11060"/>
        <dbReference type="Rhea" id="RHEA-COMP:11605"/>
        <dbReference type="ChEBI" id="CHEBI:15378"/>
        <dbReference type="ChEBI" id="CHEBI:30013"/>
        <dbReference type="ChEBI" id="CHEBI:30616"/>
        <dbReference type="ChEBI" id="CHEBI:61977"/>
        <dbReference type="ChEBI" id="CHEBI:456216"/>
        <dbReference type="EC" id="2.7.11.1"/>
    </reaction>
</comment>
<keyword evidence="7" id="KW-0067">ATP-binding</keyword>
<gene>
    <name evidence="12" type="ORF">QVD17_26180</name>
</gene>
<reference evidence="12" key="1">
    <citation type="journal article" date="2023" name="bioRxiv">
        <title>Improved chromosome-level genome assembly for marigold (Tagetes erecta).</title>
        <authorList>
            <person name="Jiang F."/>
            <person name="Yuan L."/>
            <person name="Wang S."/>
            <person name="Wang H."/>
            <person name="Xu D."/>
            <person name="Wang A."/>
            <person name="Fan W."/>
        </authorList>
    </citation>
    <scope>NUCLEOTIDE SEQUENCE</scope>
    <source>
        <strain evidence="12">WSJ</strain>
        <tissue evidence="12">Leaf</tissue>
    </source>
</reference>
<dbReference type="GO" id="GO:0005886">
    <property type="term" value="C:plasma membrane"/>
    <property type="evidence" value="ECO:0007669"/>
    <property type="project" value="UniProtKB-SubCell"/>
</dbReference>
<name>A0AAD8K6X9_TARER</name>
<evidence type="ECO:0000256" key="2">
    <source>
        <dbReference type="ARBA" id="ARBA00012513"/>
    </source>
</evidence>
<dbReference type="FunFam" id="1.10.510.10:FF:000095">
    <property type="entry name" value="protein STRUBBELIG-RECEPTOR FAMILY 8"/>
    <property type="match status" value="1"/>
</dbReference>
<evidence type="ECO:0000256" key="7">
    <source>
        <dbReference type="ARBA" id="ARBA00022840"/>
    </source>
</evidence>
<feature type="region of interest" description="Disordered" evidence="10">
    <location>
        <begin position="1"/>
        <end position="46"/>
    </location>
</feature>
<dbReference type="InterPro" id="IPR011009">
    <property type="entry name" value="Kinase-like_dom_sf"/>
</dbReference>
<dbReference type="InterPro" id="IPR050823">
    <property type="entry name" value="Plant_Ser_Thr_Prot_Kinase"/>
</dbReference>
<keyword evidence="13" id="KW-1185">Reference proteome</keyword>
<keyword evidence="5" id="KW-0547">Nucleotide-binding</keyword>
<dbReference type="AlphaFoldDB" id="A0AAD8K6X9"/>
<comment type="catalytic activity">
    <reaction evidence="9">
        <text>L-seryl-[protein] + ATP = O-phospho-L-seryl-[protein] + ADP + H(+)</text>
        <dbReference type="Rhea" id="RHEA:17989"/>
        <dbReference type="Rhea" id="RHEA-COMP:9863"/>
        <dbReference type="Rhea" id="RHEA-COMP:11604"/>
        <dbReference type="ChEBI" id="CHEBI:15378"/>
        <dbReference type="ChEBI" id="CHEBI:29999"/>
        <dbReference type="ChEBI" id="CHEBI:30616"/>
        <dbReference type="ChEBI" id="CHEBI:83421"/>
        <dbReference type="ChEBI" id="CHEBI:456216"/>
        <dbReference type="EC" id="2.7.11.1"/>
    </reaction>
</comment>
<evidence type="ECO:0000256" key="5">
    <source>
        <dbReference type="ARBA" id="ARBA00022741"/>
    </source>
</evidence>
<dbReference type="FunFam" id="3.30.200.20:FF:000228">
    <property type="entry name" value="Serine/threonine-protein kinase BIK1"/>
    <property type="match status" value="1"/>
</dbReference>
<evidence type="ECO:0000256" key="3">
    <source>
        <dbReference type="ARBA" id="ARBA00022475"/>
    </source>
</evidence>
<dbReference type="GO" id="GO:0004674">
    <property type="term" value="F:protein serine/threonine kinase activity"/>
    <property type="evidence" value="ECO:0007669"/>
    <property type="project" value="UniProtKB-EC"/>
</dbReference>
<dbReference type="EC" id="2.7.11.1" evidence="2"/>
<dbReference type="PROSITE" id="PS50011">
    <property type="entry name" value="PROTEIN_KINASE_DOM"/>
    <property type="match status" value="1"/>
</dbReference>
<dbReference type="InterPro" id="IPR001245">
    <property type="entry name" value="Ser-Thr/Tyr_kinase_cat_dom"/>
</dbReference>
<evidence type="ECO:0000259" key="11">
    <source>
        <dbReference type="PROSITE" id="PS50011"/>
    </source>
</evidence>
<evidence type="ECO:0000256" key="9">
    <source>
        <dbReference type="ARBA" id="ARBA00048679"/>
    </source>
</evidence>
<keyword evidence="3" id="KW-1003">Cell membrane</keyword>
<accession>A0AAD8K6X9</accession>
<dbReference type="Gene3D" id="1.10.510.10">
    <property type="entry name" value="Transferase(Phosphotransferase) domain 1"/>
    <property type="match status" value="1"/>
</dbReference>
<evidence type="ECO:0000256" key="1">
    <source>
        <dbReference type="ARBA" id="ARBA00004236"/>
    </source>
</evidence>
<dbReference type="Gene3D" id="3.30.200.20">
    <property type="entry name" value="Phosphorylase Kinase, domain 1"/>
    <property type="match status" value="1"/>
</dbReference>
<dbReference type="Proteomes" id="UP001229421">
    <property type="component" value="Unassembled WGS sequence"/>
</dbReference>
<dbReference type="InterPro" id="IPR000719">
    <property type="entry name" value="Prot_kinase_dom"/>
</dbReference>
<evidence type="ECO:0000256" key="10">
    <source>
        <dbReference type="SAM" id="MobiDB-lite"/>
    </source>
</evidence>